<gene>
    <name evidence="2" type="ORF">DB32_008249</name>
</gene>
<proteinExistence type="predicted"/>
<dbReference type="GO" id="GO:0016747">
    <property type="term" value="F:acyltransferase activity, transferring groups other than amino-acyl groups"/>
    <property type="evidence" value="ECO:0007669"/>
    <property type="project" value="InterPro"/>
</dbReference>
<evidence type="ECO:0000313" key="3">
    <source>
        <dbReference type="Proteomes" id="UP000034883"/>
    </source>
</evidence>
<dbReference type="Gene3D" id="3.40.630.30">
    <property type="match status" value="2"/>
</dbReference>
<dbReference type="PROSITE" id="PS51186">
    <property type="entry name" value="GNAT"/>
    <property type="match status" value="1"/>
</dbReference>
<sequence>MATFDPGRLRASFFAPLDRAEISLAPAESVSHRFAGAELVLQGVRERSPRFSVSLVALESAIAAGRLRGDLVASMRRGDAIVGFLWVEAHGPATHVELYVREIVIRPDHRGAGLGSEVLARLDRAARDASACALTLDFMDDNPRVAPLYARAGFERVGVDLDARTELAIEPSRAARIFDAARDLEPVLTLVEARRLACDFRHPHVARDEIRRRLLALGPDQRVVMLEDERGVLGLAWCELVPSALDGALVCVVRVLHVEPDRAPSAIGELLDAVRVALAPRRPARLAITMWSTREDWIETLSSRGARVARHKMRKALV</sequence>
<dbReference type="CDD" id="cd04301">
    <property type="entry name" value="NAT_SF"/>
    <property type="match status" value="1"/>
</dbReference>
<reference evidence="2 3" key="1">
    <citation type="submission" date="2015-03" db="EMBL/GenBank/DDBJ databases">
        <title>Genome assembly of Sandaracinus amylolyticus DSM 53668.</title>
        <authorList>
            <person name="Sharma G."/>
            <person name="Subramanian S."/>
        </authorList>
    </citation>
    <scope>NUCLEOTIDE SEQUENCE [LARGE SCALE GENOMIC DNA]</scope>
    <source>
        <strain evidence="2 3">DSM 53668</strain>
    </source>
</reference>
<keyword evidence="3" id="KW-1185">Reference proteome</keyword>
<dbReference type="InterPro" id="IPR000182">
    <property type="entry name" value="GNAT_dom"/>
</dbReference>
<name>A0A0F6W9T9_9BACT</name>
<evidence type="ECO:0000313" key="2">
    <source>
        <dbReference type="EMBL" id="AKF11100.1"/>
    </source>
</evidence>
<dbReference type="KEGG" id="samy:DB32_008249"/>
<accession>A0A0F6W9T9</accession>
<organism evidence="2 3">
    <name type="scientific">Sandaracinus amylolyticus</name>
    <dbReference type="NCBI Taxonomy" id="927083"/>
    <lineage>
        <taxon>Bacteria</taxon>
        <taxon>Pseudomonadati</taxon>
        <taxon>Myxococcota</taxon>
        <taxon>Polyangia</taxon>
        <taxon>Polyangiales</taxon>
        <taxon>Sandaracinaceae</taxon>
        <taxon>Sandaracinus</taxon>
    </lineage>
</organism>
<dbReference type="Proteomes" id="UP000034883">
    <property type="component" value="Chromosome"/>
</dbReference>
<dbReference type="Pfam" id="PF00583">
    <property type="entry name" value="Acetyltransf_1"/>
    <property type="match status" value="1"/>
</dbReference>
<dbReference type="EMBL" id="CP011125">
    <property type="protein sequence ID" value="AKF11100.1"/>
    <property type="molecule type" value="Genomic_DNA"/>
</dbReference>
<dbReference type="InterPro" id="IPR016181">
    <property type="entry name" value="Acyl_CoA_acyltransferase"/>
</dbReference>
<dbReference type="SUPFAM" id="SSF55729">
    <property type="entry name" value="Acyl-CoA N-acyltransferases (Nat)"/>
    <property type="match status" value="1"/>
</dbReference>
<dbReference type="AlphaFoldDB" id="A0A0F6W9T9"/>
<evidence type="ECO:0000259" key="1">
    <source>
        <dbReference type="PROSITE" id="PS51186"/>
    </source>
</evidence>
<feature type="domain" description="N-acetyltransferase" evidence="1">
    <location>
        <begin position="22"/>
        <end position="176"/>
    </location>
</feature>
<protein>
    <recommendedName>
        <fullName evidence="1">N-acetyltransferase domain-containing protein</fullName>
    </recommendedName>
</protein>
<dbReference type="STRING" id="927083.DB32_008249"/>